<proteinExistence type="predicted"/>
<evidence type="ECO:0000259" key="11">
    <source>
        <dbReference type="Pfam" id="PF01817"/>
    </source>
</evidence>
<dbReference type="GO" id="GO:0005737">
    <property type="term" value="C:cytoplasm"/>
    <property type="evidence" value="ECO:0007669"/>
    <property type="project" value="UniProtKB-SubCell"/>
</dbReference>
<accession>A0AAW1I2K5</accession>
<reference evidence="12" key="1">
    <citation type="submission" date="2024-03" db="EMBL/GenBank/DDBJ databases">
        <title>WGS assembly of Saponaria officinalis var. Norfolk2.</title>
        <authorList>
            <person name="Jenkins J."/>
            <person name="Shu S."/>
            <person name="Grimwood J."/>
            <person name="Barry K."/>
            <person name="Goodstein D."/>
            <person name="Schmutz J."/>
            <person name="Leebens-Mack J."/>
            <person name="Osbourn A."/>
        </authorList>
    </citation>
    <scope>NUCLEOTIDE SEQUENCE [LARGE SCALE GENOMIC DNA]</scope>
    <source>
        <strain evidence="12">JIC</strain>
    </source>
</reference>
<feature type="signal peptide" evidence="10">
    <location>
        <begin position="1"/>
        <end position="22"/>
    </location>
</feature>
<evidence type="ECO:0000256" key="7">
    <source>
        <dbReference type="ARBA" id="ARBA00023141"/>
    </source>
</evidence>
<dbReference type="EC" id="5.4.99.5" evidence="4 9"/>
<dbReference type="Proteomes" id="UP001443914">
    <property type="component" value="Unassembled WGS sequence"/>
</dbReference>
<evidence type="ECO:0000256" key="10">
    <source>
        <dbReference type="SAM" id="SignalP"/>
    </source>
</evidence>
<dbReference type="AlphaFoldDB" id="A0AAW1I2K5"/>
<protein>
    <recommendedName>
        <fullName evidence="4 9">Chorismate mutase</fullName>
        <ecNumber evidence="4 9">5.4.99.5</ecNumber>
    </recommendedName>
</protein>
<keyword evidence="10" id="KW-0732">Signal</keyword>
<evidence type="ECO:0000313" key="12">
    <source>
        <dbReference type="EMBL" id="KAK9683700.1"/>
    </source>
</evidence>
<dbReference type="GO" id="GO:0008652">
    <property type="term" value="P:amino acid biosynthetic process"/>
    <property type="evidence" value="ECO:0007669"/>
    <property type="project" value="UniProtKB-KW"/>
</dbReference>
<keyword evidence="5" id="KW-0963">Cytoplasm</keyword>
<dbReference type="InterPro" id="IPR008238">
    <property type="entry name" value="Chorismate_mutase_AroQ_euk"/>
</dbReference>
<dbReference type="GO" id="GO:0046417">
    <property type="term" value="P:chorismate metabolic process"/>
    <property type="evidence" value="ECO:0007669"/>
    <property type="project" value="InterPro"/>
</dbReference>
<gene>
    <name evidence="12" type="ORF">RND81_10G159100</name>
</gene>
<dbReference type="PANTHER" id="PTHR21145:SF12">
    <property type="entry name" value="CHORISMATE MUTASE"/>
    <property type="match status" value="1"/>
</dbReference>
<dbReference type="PROSITE" id="PS51169">
    <property type="entry name" value="CHORISMATE_MUT_3"/>
    <property type="match status" value="1"/>
</dbReference>
<evidence type="ECO:0000256" key="8">
    <source>
        <dbReference type="ARBA" id="ARBA00023235"/>
    </source>
</evidence>
<dbReference type="Pfam" id="PF01817">
    <property type="entry name" value="CM_2"/>
    <property type="match status" value="1"/>
</dbReference>
<dbReference type="PANTHER" id="PTHR21145">
    <property type="entry name" value="CHORISMATE MUTASE"/>
    <property type="match status" value="1"/>
</dbReference>
<evidence type="ECO:0000256" key="6">
    <source>
        <dbReference type="ARBA" id="ARBA00022605"/>
    </source>
</evidence>
<dbReference type="GO" id="GO:0004106">
    <property type="term" value="F:chorismate mutase activity"/>
    <property type="evidence" value="ECO:0007669"/>
    <property type="project" value="UniProtKB-UniRule"/>
</dbReference>
<feature type="chain" id="PRO_5043340325" description="Chorismate mutase" evidence="10">
    <location>
        <begin position="23"/>
        <end position="295"/>
    </location>
</feature>
<dbReference type="InterPro" id="IPR002701">
    <property type="entry name" value="CM_II_prokaryot"/>
</dbReference>
<dbReference type="EMBL" id="JBDFQZ010000010">
    <property type="protein sequence ID" value="KAK9683700.1"/>
    <property type="molecule type" value="Genomic_DNA"/>
</dbReference>
<dbReference type="NCBIfam" id="TIGR01802">
    <property type="entry name" value="CM_pl-yst"/>
    <property type="match status" value="1"/>
</dbReference>
<evidence type="ECO:0000256" key="2">
    <source>
        <dbReference type="ARBA" id="ARBA00004496"/>
    </source>
</evidence>
<evidence type="ECO:0000256" key="1">
    <source>
        <dbReference type="ARBA" id="ARBA00000824"/>
    </source>
</evidence>
<dbReference type="Gene3D" id="1.10.590.10">
    <property type="entry name" value="Chorismate mutase, AroQ class superfamily, eukaryotic"/>
    <property type="match status" value="1"/>
</dbReference>
<name>A0AAW1I2K5_SAPOF</name>
<evidence type="ECO:0000256" key="9">
    <source>
        <dbReference type="PIRNR" id="PIRNR017318"/>
    </source>
</evidence>
<dbReference type="PIRSF" id="PIRSF017318">
    <property type="entry name" value="Chor_mut_AroQ_eu"/>
    <property type="match status" value="1"/>
</dbReference>
<dbReference type="SUPFAM" id="SSF48600">
    <property type="entry name" value="Chorismate mutase II"/>
    <property type="match status" value="1"/>
</dbReference>
<keyword evidence="8 9" id="KW-0413">Isomerase</keyword>
<dbReference type="InterPro" id="IPR037039">
    <property type="entry name" value="CM_AroQ_sf_eucaryotic"/>
</dbReference>
<evidence type="ECO:0000256" key="3">
    <source>
        <dbReference type="ARBA" id="ARBA00004817"/>
    </source>
</evidence>
<evidence type="ECO:0000256" key="4">
    <source>
        <dbReference type="ARBA" id="ARBA00012404"/>
    </source>
</evidence>
<keyword evidence="13" id="KW-1185">Reference proteome</keyword>
<dbReference type="InterPro" id="IPR036263">
    <property type="entry name" value="Chorismate_II_sf"/>
</dbReference>
<keyword evidence="6 9" id="KW-0028">Amino-acid biosynthesis</keyword>
<evidence type="ECO:0000313" key="13">
    <source>
        <dbReference type="Proteomes" id="UP001443914"/>
    </source>
</evidence>
<keyword evidence="7 9" id="KW-0057">Aromatic amino acid biosynthesis</keyword>
<organism evidence="12 13">
    <name type="scientific">Saponaria officinalis</name>
    <name type="common">Common soapwort</name>
    <name type="synonym">Lychnis saponaria</name>
    <dbReference type="NCBI Taxonomy" id="3572"/>
    <lineage>
        <taxon>Eukaryota</taxon>
        <taxon>Viridiplantae</taxon>
        <taxon>Streptophyta</taxon>
        <taxon>Embryophyta</taxon>
        <taxon>Tracheophyta</taxon>
        <taxon>Spermatophyta</taxon>
        <taxon>Magnoliopsida</taxon>
        <taxon>eudicotyledons</taxon>
        <taxon>Gunneridae</taxon>
        <taxon>Pentapetalae</taxon>
        <taxon>Caryophyllales</taxon>
        <taxon>Caryophyllaceae</taxon>
        <taxon>Caryophylleae</taxon>
        <taxon>Saponaria</taxon>
    </lineage>
</organism>
<feature type="domain" description="Chorismate mutase" evidence="11">
    <location>
        <begin position="183"/>
        <end position="286"/>
    </location>
</feature>
<comment type="caution">
    <text evidence="12">The sequence shown here is derived from an EMBL/GenBank/DDBJ whole genome shotgun (WGS) entry which is preliminary data.</text>
</comment>
<sequence>MAWNKIIALISILLVFIIRVHATRQLFGYEKPLLAHFNGVVFQCPNNGIDDLSLDSIRQTLVGLEDTIVYSLIERSKIARNSPAYENVTFLGFHGSLMDHLIQGAEAVQSLGGRYQSPEEVPFFPNDLPPSLVNRPNCSQELPAAAASVSVTRNISDFYVNQFLPLLVPKGDDGNYALSVSSDLVCLQALSRRIHFGKFVAEAKFRNDTEGYSAAIRANDRTTLTNLLTDENVEAMVKQRVAKKAMIFGQDVTLDDSNNSTDFKVDPALVSRLYDEWVIPLTKVVEIEYLLRRLD</sequence>
<comment type="catalytic activity">
    <reaction evidence="1 9">
        <text>chorismate = prephenate</text>
        <dbReference type="Rhea" id="RHEA:13897"/>
        <dbReference type="ChEBI" id="CHEBI:29748"/>
        <dbReference type="ChEBI" id="CHEBI:29934"/>
        <dbReference type="EC" id="5.4.99.5"/>
    </reaction>
</comment>
<comment type="pathway">
    <text evidence="3">Metabolic intermediate biosynthesis; prephenate biosynthesis; prephenate from chorismate: step 1/1.</text>
</comment>
<comment type="subcellular location">
    <subcellularLocation>
        <location evidence="2">Cytoplasm</location>
    </subcellularLocation>
</comment>
<evidence type="ECO:0000256" key="5">
    <source>
        <dbReference type="ARBA" id="ARBA00022490"/>
    </source>
</evidence>
<dbReference type="GO" id="GO:0009073">
    <property type="term" value="P:aromatic amino acid family biosynthetic process"/>
    <property type="evidence" value="ECO:0007669"/>
    <property type="project" value="UniProtKB-UniRule"/>
</dbReference>